<protein>
    <submittedName>
        <fullName evidence="1">C-factor</fullName>
    </submittedName>
</protein>
<organism evidence="1 2">
    <name type="scientific">Pontivivens insulae</name>
    <dbReference type="NCBI Taxonomy" id="1639689"/>
    <lineage>
        <taxon>Bacteria</taxon>
        <taxon>Pseudomonadati</taxon>
        <taxon>Pseudomonadota</taxon>
        <taxon>Alphaproteobacteria</taxon>
        <taxon>Rhodobacterales</taxon>
        <taxon>Paracoccaceae</taxon>
        <taxon>Pontivivens</taxon>
    </lineage>
</organism>
<proteinExistence type="predicted"/>
<sequence>MLMGGTIAGDLPQAKPVFRLDVTRLRRMFWHMTFEDRYGGGRALVLGGSGGIGGALVDRLNRCMAVETLSRSHNGFDLTVEQSVENWASKLTPGYSVIFDATGALEIDGAGPEKSIGQIEPDAMTAQFALNAIGPALALKHLTPLLVKEGPCLFASLSARVGSIGDNRLGGWISYRAAKAALNQIMHTSAIEIARKRPDAVVVSLHPGTVQSDLTAKYLGRHDAVTPPEAAENLVTVMGELTPEDTGGFFDWKGEVIPW</sequence>
<dbReference type="InterPro" id="IPR036291">
    <property type="entry name" value="NAD(P)-bd_dom_sf"/>
</dbReference>
<dbReference type="PANTHER" id="PTHR43544:SF12">
    <property type="entry name" value="NAD(P)-BINDING ROSSMANN-FOLD SUPERFAMILY PROTEIN"/>
    <property type="match status" value="1"/>
</dbReference>
<dbReference type="EMBL" id="OMKW01000001">
    <property type="protein sequence ID" value="SPF28206.1"/>
    <property type="molecule type" value="Genomic_DNA"/>
</dbReference>
<dbReference type="Gene3D" id="3.40.50.720">
    <property type="entry name" value="NAD(P)-binding Rossmann-like Domain"/>
    <property type="match status" value="1"/>
</dbReference>
<dbReference type="AlphaFoldDB" id="A0A2R8A7N2"/>
<dbReference type="Pfam" id="PF00106">
    <property type="entry name" value="adh_short"/>
    <property type="match status" value="1"/>
</dbReference>
<evidence type="ECO:0000313" key="1">
    <source>
        <dbReference type="EMBL" id="SPF28206.1"/>
    </source>
</evidence>
<dbReference type="InterPro" id="IPR002347">
    <property type="entry name" value="SDR_fam"/>
</dbReference>
<reference evidence="1 2" key="1">
    <citation type="submission" date="2018-03" db="EMBL/GenBank/DDBJ databases">
        <authorList>
            <person name="Keele B.F."/>
        </authorList>
    </citation>
    <scope>NUCLEOTIDE SEQUENCE [LARGE SCALE GENOMIC DNA]</scope>
    <source>
        <strain evidence="1 2">CeCT 8812</strain>
    </source>
</reference>
<dbReference type="GO" id="GO:0016491">
    <property type="term" value="F:oxidoreductase activity"/>
    <property type="evidence" value="ECO:0007669"/>
    <property type="project" value="TreeGrafter"/>
</dbReference>
<keyword evidence="2" id="KW-1185">Reference proteome</keyword>
<evidence type="ECO:0000313" key="2">
    <source>
        <dbReference type="Proteomes" id="UP000244932"/>
    </source>
</evidence>
<dbReference type="InterPro" id="IPR051468">
    <property type="entry name" value="Fungal_SecMetab_SDRs"/>
</dbReference>
<accession>A0A2R8A7N2</accession>
<dbReference type="PRINTS" id="PR00081">
    <property type="entry name" value="GDHRDH"/>
</dbReference>
<dbReference type="GO" id="GO:0005737">
    <property type="term" value="C:cytoplasm"/>
    <property type="evidence" value="ECO:0007669"/>
    <property type="project" value="TreeGrafter"/>
</dbReference>
<dbReference type="PANTHER" id="PTHR43544">
    <property type="entry name" value="SHORT-CHAIN DEHYDROGENASE/REDUCTASE"/>
    <property type="match status" value="1"/>
</dbReference>
<name>A0A2R8A7N2_9RHOB</name>
<dbReference type="Proteomes" id="UP000244932">
    <property type="component" value="Unassembled WGS sequence"/>
</dbReference>
<dbReference type="SUPFAM" id="SSF51735">
    <property type="entry name" value="NAD(P)-binding Rossmann-fold domains"/>
    <property type="match status" value="1"/>
</dbReference>
<gene>
    <name evidence="1" type="primary">csgA_1</name>
    <name evidence="1" type="ORF">POI8812_00504</name>
</gene>